<dbReference type="OrthoDB" id="9790012at2"/>
<dbReference type="InterPro" id="IPR019734">
    <property type="entry name" value="TPR_rpt"/>
</dbReference>
<evidence type="ECO:0000256" key="1">
    <source>
        <dbReference type="PROSITE-ProRule" id="PRU00339"/>
    </source>
</evidence>
<keyword evidence="4" id="KW-1185">Reference proteome</keyword>
<dbReference type="InterPro" id="IPR029055">
    <property type="entry name" value="Ntn_hydrolases_N"/>
</dbReference>
<dbReference type="PANTHER" id="PTHR39328">
    <property type="entry name" value="BLL2871 PROTEIN"/>
    <property type="match status" value="1"/>
</dbReference>
<dbReference type="Pfam" id="PF06267">
    <property type="entry name" value="DUF1028"/>
    <property type="match status" value="1"/>
</dbReference>
<protein>
    <submittedName>
        <fullName evidence="3">Putative Ntn-hydrolase superfamily protein</fullName>
    </submittedName>
</protein>
<dbReference type="Proteomes" id="UP000295741">
    <property type="component" value="Unassembled WGS sequence"/>
</dbReference>
<dbReference type="RefSeq" id="WP_133473567.1">
    <property type="nucleotide sequence ID" value="NZ_SNWP01000010.1"/>
</dbReference>
<dbReference type="Gene3D" id="3.60.20.10">
    <property type="entry name" value="Glutamine Phosphoribosylpyrophosphate, subunit 1, domain 1"/>
    <property type="match status" value="1"/>
</dbReference>
<dbReference type="PANTHER" id="PTHR39328:SF1">
    <property type="entry name" value="BLL2871 PROTEIN"/>
    <property type="match status" value="1"/>
</dbReference>
<dbReference type="EMBL" id="SNWP01000010">
    <property type="protein sequence ID" value="TDO28955.1"/>
    <property type="molecule type" value="Genomic_DNA"/>
</dbReference>
<feature type="chain" id="PRO_5020988418" evidence="2">
    <location>
        <begin position="20"/>
        <end position="327"/>
    </location>
</feature>
<comment type="caution">
    <text evidence="3">The sequence shown here is derived from an EMBL/GenBank/DDBJ whole genome shotgun (WGS) entry which is preliminary data.</text>
</comment>
<sequence length="327" mass="36205">MRHLLFVLFSTIIATQTSAQVYQSKQPLVHTFSIVARDANTGEMAVGVQSHWFSVGTSVPWAEAGVGAVATQSFVDKSYGPKALNLLKKGLSAQEVLNQLTEADPGKEVRQVAIIDAKGNVATHTGKNCIQVASHIKGINYSVQSNMMLGDKVDEFMSEAFEKSADKPLAERVLLALEAAQKAGGDIRGMQAAAIIVVPGKPVESWNNKTVDIRVDDAREPLKELRRLYKVHLAYQHMNDGDLAVEKNDMTKAMAEYNAAMQLFPNNLEMQYWTAITLANNKQVEKALPMLKKIFTQDKNWKELTRRLPAVNLLTVTEKDLKRILSL</sequence>
<dbReference type="PROSITE" id="PS50005">
    <property type="entry name" value="TPR"/>
    <property type="match status" value="1"/>
</dbReference>
<dbReference type="Gene3D" id="1.25.40.10">
    <property type="entry name" value="Tetratricopeptide repeat domain"/>
    <property type="match status" value="1"/>
</dbReference>
<dbReference type="InterPro" id="IPR010430">
    <property type="entry name" value="DUF1028"/>
</dbReference>
<gene>
    <name evidence="3" type="ORF">BC659_1037</name>
</gene>
<dbReference type="SUPFAM" id="SSF56235">
    <property type="entry name" value="N-terminal nucleophile aminohydrolases (Ntn hydrolases)"/>
    <property type="match status" value="1"/>
</dbReference>
<proteinExistence type="predicted"/>
<dbReference type="SUPFAM" id="SSF48452">
    <property type="entry name" value="TPR-like"/>
    <property type="match status" value="1"/>
</dbReference>
<dbReference type="AlphaFoldDB" id="A0A4R6J424"/>
<evidence type="ECO:0000256" key="2">
    <source>
        <dbReference type="SAM" id="SignalP"/>
    </source>
</evidence>
<feature type="repeat" description="TPR" evidence="1">
    <location>
        <begin position="234"/>
        <end position="267"/>
    </location>
</feature>
<organism evidence="3 4">
    <name type="scientific">Sediminibacterium goheungense</name>
    <dbReference type="NCBI Taxonomy" id="1086393"/>
    <lineage>
        <taxon>Bacteria</taxon>
        <taxon>Pseudomonadati</taxon>
        <taxon>Bacteroidota</taxon>
        <taxon>Chitinophagia</taxon>
        <taxon>Chitinophagales</taxon>
        <taxon>Chitinophagaceae</taxon>
        <taxon>Sediminibacterium</taxon>
    </lineage>
</organism>
<keyword evidence="2" id="KW-0732">Signal</keyword>
<evidence type="ECO:0000313" key="4">
    <source>
        <dbReference type="Proteomes" id="UP000295741"/>
    </source>
</evidence>
<evidence type="ECO:0000313" key="3">
    <source>
        <dbReference type="EMBL" id="TDO28955.1"/>
    </source>
</evidence>
<accession>A0A4R6J424</accession>
<keyword evidence="3" id="KW-0378">Hydrolase</keyword>
<reference evidence="3 4" key="1">
    <citation type="submission" date="2019-03" db="EMBL/GenBank/DDBJ databases">
        <title>Genomic Encyclopedia of Archaeal and Bacterial Type Strains, Phase II (KMG-II): from individual species to whole genera.</title>
        <authorList>
            <person name="Goeker M."/>
        </authorList>
    </citation>
    <scope>NUCLEOTIDE SEQUENCE [LARGE SCALE GENOMIC DNA]</scope>
    <source>
        <strain evidence="3 4">DSM 28323</strain>
    </source>
</reference>
<dbReference type="GO" id="GO:0016787">
    <property type="term" value="F:hydrolase activity"/>
    <property type="evidence" value="ECO:0007669"/>
    <property type="project" value="UniProtKB-KW"/>
</dbReference>
<dbReference type="InterPro" id="IPR011990">
    <property type="entry name" value="TPR-like_helical_dom_sf"/>
</dbReference>
<keyword evidence="1" id="KW-0802">TPR repeat</keyword>
<feature type="signal peptide" evidence="2">
    <location>
        <begin position="1"/>
        <end position="19"/>
    </location>
</feature>
<name>A0A4R6J424_9BACT</name>